<reference evidence="1 2" key="1">
    <citation type="submission" date="2015-10" db="EMBL/GenBank/DDBJ databases">
        <title>Draft genome sequence of Novosphingobium fuchskuhlense DSM 25065 isolated from a surface water sample of the southwest basin of Lake Grosse Fuchskuhle.</title>
        <authorList>
            <person name="Ruckert C."/>
            <person name="Winkler A."/>
            <person name="Glaeser J."/>
            <person name="Grossart H.-P."/>
            <person name="Kalinowski J."/>
            <person name="Glaeser S."/>
        </authorList>
    </citation>
    <scope>NUCLEOTIDE SEQUENCE [LARGE SCALE GENOMIC DNA]</scope>
    <source>
        <strain evidence="1 2">FNE08-7</strain>
    </source>
</reference>
<proteinExistence type="predicted"/>
<comment type="caution">
    <text evidence="1">The sequence shown here is derived from an EMBL/GenBank/DDBJ whole genome shotgun (WGS) entry which is preliminary data.</text>
</comment>
<evidence type="ECO:0008006" key="3">
    <source>
        <dbReference type="Google" id="ProtNLM"/>
    </source>
</evidence>
<sequence length="218" mass="23697">MSGAAFGRPVPLERFDTLMLARYGAIGLREPKPTVDANHFQTELAQAMRLIDVVPAAGEAVRSLVWSITPVGVESRDYDTGYSDPALPFSIFIGAHAVSDQVPSIRLAEGVLHETMHLQLSLIEDSVPLVGGSGESRYSPWQKRERPTQGLLHGIYVFRVVQDWLRVIAAGPIMAGVDLAHAQLRISQIDEECAELIDFAASDDLTPEGRILAAALVD</sequence>
<evidence type="ECO:0000313" key="1">
    <source>
        <dbReference type="EMBL" id="KUR70577.1"/>
    </source>
</evidence>
<accession>A0A124JTV7</accession>
<organism evidence="1 2">
    <name type="scientific">Novosphingobium fuchskuhlense</name>
    <dbReference type="NCBI Taxonomy" id="1117702"/>
    <lineage>
        <taxon>Bacteria</taxon>
        <taxon>Pseudomonadati</taxon>
        <taxon>Pseudomonadota</taxon>
        <taxon>Alphaproteobacteria</taxon>
        <taxon>Sphingomonadales</taxon>
        <taxon>Sphingomonadaceae</taxon>
        <taxon>Novosphingobium</taxon>
    </lineage>
</organism>
<dbReference type="STRING" id="1117702.AQZ52_17415"/>
<gene>
    <name evidence="1" type="ORF">AQZ52_17415</name>
</gene>
<name>A0A124JTV7_9SPHN</name>
<dbReference type="NCBIfam" id="TIGR04267">
    <property type="entry name" value="mod_HExxH"/>
    <property type="match status" value="1"/>
</dbReference>
<dbReference type="Proteomes" id="UP000058012">
    <property type="component" value="Unassembled WGS sequence"/>
</dbReference>
<dbReference type="InterPro" id="IPR026337">
    <property type="entry name" value="AKG_HExxH"/>
</dbReference>
<dbReference type="EMBL" id="LLZS01000009">
    <property type="protein sequence ID" value="KUR70577.1"/>
    <property type="molecule type" value="Genomic_DNA"/>
</dbReference>
<protein>
    <recommendedName>
        <fullName evidence="3">HEXXH motif domain-containing protein</fullName>
    </recommendedName>
</protein>
<evidence type="ECO:0000313" key="2">
    <source>
        <dbReference type="Proteomes" id="UP000058012"/>
    </source>
</evidence>
<keyword evidence="2" id="KW-1185">Reference proteome</keyword>
<dbReference type="AlphaFoldDB" id="A0A124JTV7"/>